<dbReference type="Gene3D" id="1.10.287.1490">
    <property type="match status" value="1"/>
</dbReference>
<feature type="domain" description="CT398-like coiled coil hairpin" evidence="3">
    <location>
        <begin position="11"/>
        <end position="186"/>
    </location>
</feature>
<gene>
    <name evidence="4" type="ORF">SAMN02745119_01223</name>
</gene>
<dbReference type="EMBL" id="FUWR01000005">
    <property type="protein sequence ID" value="SJZ64470.1"/>
    <property type="molecule type" value="Genomic_DNA"/>
</dbReference>
<dbReference type="Proteomes" id="UP000190102">
    <property type="component" value="Unassembled WGS sequence"/>
</dbReference>
<feature type="coiled-coil region" evidence="1">
    <location>
        <begin position="18"/>
        <end position="138"/>
    </location>
</feature>
<evidence type="ECO:0000256" key="1">
    <source>
        <dbReference type="SAM" id="Coils"/>
    </source>
</evidence>
<organism evidence="4 5">
    <name type="scientific">Trichlorobacter thiogenes</name>
    <dbReference type="NCBI Taxonomy" id="115783"/>
    <lineage>
        <taxon>Bacteria</taxon>
        <taxon>Pseudomonadati</taxon>
        <taxon>Thermodesulfobacteriota</taxon>
        <taxon>Desulfuromonadia</taxon>
        <taxon>Geobacterales</taxon>
        <taxon>Geobacteraceae</taxon>
        <taxon>Trichlorobacter</taxon>
    </lineage>
</organism>
<dbReference type="InterPro" id="IPR052376">
    <property type="entry name" value="Oxidative_Scav/Glycosyltrans"/>
</dbReference>
<dbReference type="RefSeq" id="WP_078789485.1">
    <property type="nucleotide sequence ID" value="NZ_FUWR01000005.1"/>
</dbReference>
<dbReference type="AlphaFoldDB" id="A0A1T4MBQ7"/>
<evidence type="ECO:0000259" key="2">
    <source>
        <dbReference type="Pfam" id="PF02591"/>
    </source>
</evidence>
<dbReference type="Pfam" id="PF24481">
    <property type="entry name" value="CT398_CC"/>
    <property type="match status" value="1"/>
</dbReference>
<protein>
    <submittedName>
        <fullName evidence="4">Uncharacterized protein</fullName>
    </submittedName>
</protein>
<evidence type="ECO:0000313" key="4">
    <source>
        <dbReference type="EMBL" id="SJZ64470.1"/>
    </source>
</evidence>
<dbReference type="InterPro" id="IPR056003">
    <property type="entry name" value="CT398_CC_hairpin"/>
</dbReference>
<reference evidence="5" key="1">
    <citation type="submission" date="2017-02" db="EMBL/GenBank/DDBJ databases">
        <authorList>
            <person name="Varghese N."/>
            <person name="Submissions S."/>
        </authorList>
    </citation>
    <scope>NUCLEOTIDE SEQUENCE [LARGE SCALE GENOMIC DNA]</scope>
    <source>
        <strain evidence="5">ATCC BAA-34</strain>
    </source>
</reference>
<sequence>MKKKLDLLEELQGIDQTIDGKKAEQTTLKADITELEQALASVQSALTGHQTQMTELRRERADLDAAMHTEQENIKRSETNMKEIRTNKEFQAIGREITAARKQVSDLEEQQLQIDTRIEELQATIDTCQSELATLADSTKNGSDEKQAAITALQDIIDAATAKRDVIVKELSSNLVRRYTQLRDQRRGQAVAEARDGSCMGCNMQLPPQLYNTLFKGDEMYFCPHCQRILILKQEPAAAAE</sequence>
<dbReference type="STRING" id="115783.SAMN02745119_01223"/>
<name>A0A1T4MBQ7_9BACT</name>
<accession>A0A1T4MBQ7</accession>
<dbReference type="OrthoDB" id="9795058at2"/>
<evidence type="ECO:0000259" key="3">
    <source>
        <dbReference type="Pfam" id="PF24481"/>
    </source>
</evidence>
<evidence type="ECO:0000313" key="5">
    <source>
        <dbReference type="Proteomes" id="UP000190102"/>
    </source>
</evidence>
<dbReference type="InterPro" id="IPR003743">
    <property type="entry name" value="Zf-RING_7"/>
</dbReference>
<proteinExistence type="predicted"/>
<keyword evidence="5" id="KW-1185">Reference proteome</keyword>
<keyword evidence="1" id="KW-0175">Coiled coil</keyword>
<dbReference type="Pfam" id="PF02591">
    <property type="entry name" value="Zn_ribbon_9"/>
    <property type="match status" value="1"/>
</dbReference>
<feature type="domain" description="C4-type zinc ribbon" evidence="2">
    <location>
        <begin position="198"/>
        <end position="230"/>
    </location>
</feature>
<dbReference type="PANTHER" id="PTHR39082">
    <property type="entry name" value="PHOSPHOLIPASE C-BETA-2-RELATED"/>
    <property type="match status" value="1"/>
</dbReference>
<dbReference type="PANTHER" id="PTHR39082:SF1">
    <property type="entry name" value="SCAVENGER RECEPTOR CLASS A MEMBER 3"/>
    <property type="match status" value="1"/>
</dbReference>